<evidence type="ECO:0000256" key="3">
    <source>
        <dbReference type="ARBA" id="ARBA00022801"/>
    </source>
</evidence>
<dbReference type="GO" id="GO:0004564">
    <property type="term" value="F:beta-fructofuranosidase activity"/>
    <property type="evidence" value="ECO:0007669"/>
    <property type="project" value="UniProtKB-EC"/>
</dbReference>
<protein>
    <recommendedName>
        <fullName evidence="2">beta-fructofuranosidase</fullName>
        <ecNumber evidence="2">3.2.1.26</ecNumber>
    </recommendedName>
</protein>
<dbReference type="InterPro" id="IPR023296">
    <property type="entry name" value="Glyco_hydro_beta-prop_sf"/>
</dbReference>
<gene>
    <name evidence="6" type="ORF">ETU37_07940</name>
</gene>
<feature type="domain" description="Glycosyl hydrolase family 32 N-terminal" evidence="5">
    <location>
        <begin position="6"/>
        <end position="294"/>
    </location>
</feature>
<dbReference type="InterPro" id="IPR001362">
    <property type="entry name" value="Glyco_hydro_32"/>
</dbReference>
<dbReference type="PANTHER" id="PTHR43101">
    <property type="entry name" value="BETA-FRUCTOSIDASE"/>
    <property type="match status" value="1"/>
</dbReference>
<proteinExistence type="inferred from homology"/>
<dbReference type="InterPro" id="IPR051214">
    <property type="entry name" value="GH32_Enzymes"/>
</dbReference>
<sequence>MRPELHFTPTSGWVNDPYGVTWRDGRYHLFFQHVPGSLVWDVAQHWGHAVSDDLVHWTEQPVVLAPDDADGGIWSGTVVDANVGRMFYTSVAVDAPDLGTVQEARPTDDTWTAWKKVDGAVVPLPDDLDLVQLRDPFVLHDGTSWRMVVGAGLSDGTAAALSWTSDDLEGWTYAGVLTSRRDADRDPVWTGTAWECPQLLRVDDAWVLVVSVWSEGHTRYVAAAVGDLVGDRFEARSWQRLTHGAHYASSAFRDADGRPCLIHWLRGVADLEAGWAGAHSVPHVLGLAGDRVVLSPHPAVADRTVKDGDRTVLVDGPVVEVFGPDGVAGYVLTP</sequence>
<name>A0A4Q5J2T9_9ACTN</name>
<dbReference type="PANTHER" id="PTHR43101:SF1">
    <property type="entry name" value="BETA-FRUCTOSIDASE"/>
    <property type="match status" value="1"/>
</dbReference>
<evidence type="ECO:0000256" key="2">
    <source>
        <dbReference type="ARBA" id="ARBA00012758"/>
    </source>
</evidence>
<dbReference type="OrthoDB" id="9776657at2"/>
<dbReference type="AlphaFoldDB" id="A0A4Q5J2T9"/>
<dbReference type="SUPFAM" id="SSF75005">
    <property type="entry name" value="Arabinanase/levansucrase/invertase"/>
    <property type="match status" value="1"/>
</dbReference>
<evidence type="ECO:0000313" key="6">
    <source>
        <dbReference type="EMBL" id="RYU12882.1"/>
    </source>
</evidence>
<evidence type="ECO:0000256" key="4">
    <source>
        <dbReference type="ARBA" id="ARBA00023295"/>
    </source>
</evidence>
<reference evidence="6 7" key="1">
    <citation type="submission" date="2019-01" db="EMBL/GenBank/DDBJ databases">
        <title>Nocardioides guangzhouensis sp. nov., an actinobacterium isolated from soil.</title>
        <authorList>
            <person name="Fu Y."/>
            <person name="Cai Y."/>
            <person name="Lin Z."/>
            <person name="Chen P."/>
        </authorList>
    </citation>
    <scope>NUCLEOTIDE SEQUENCE [LARGE SCALE GENOMIC DNA]</scope>
    <source>
        <strain evidence="6 7">NBRC 105384</strain>
    </source>
</reference>
<dbReference type="CDD" id="cd08996">
    <property type="entry name" value="GH32_FFase"/>
    <property type="match status" value="1"/>
</dbReference>
<dbReference type="Proteomes" id="UP000291189">
    <property type="component" value="Unassembled WGS sequence"/>
</dbReference>
<evidence type="ECO:0000259" key="5">
    <source>
        <dbReference type="Pfam" id="PF00251"/>
    </source>
</evidence>
<dbReference type="Pfam" id="PF00251">
    <property type="entry name" value="Glyco_hydro_32N"/>
    <property type="match status" value="1"/>
</dbReference>
<evidence type="ECO:0000256" key="1">
    <source>
        <dbReference type="ARBA" id="ARBA00009902"/>
    </source>
</evidence>
<dbReference type="SMART" id="SM00640">
    <property type="entry name" value="Glyco_32"/>
    <property type="match status" value="1"/>
</dbReference>
<evidence type="ECO:0000313" key="7">
    <source>
        <dbReference type="Proteomes" id="UP000291189"/>
    </source>
</evidence>
<dbReference type="GO" id="GO:0005975">
    <property type="term" value="P:carbohydrate metabolic process"/>
    <property type="evidence" value="ECO:0007669"/>
    <property type="project" value="InterPro"/>
</dbReference>
<dbReference type="EC" id="3.2.1.26" evidence="2"/>
<dbReference type="RefSeq" id="WP_129986701.1">
    <property type="nucleotide sequence ID" value="NZ_SDPU01000020.1"/>
</dbReference>
<dbReference type="EMBL" id="SDPU01000020">
    <property type="protein sequence ID" value="RYU12882.1"/>
    <property type="molecule type" value="Genomic_DNA"/>
</dbReference>
<keyword evidence="4" id="KW-0326">Glycosidase</keyword>
<comment type="similarity">
    <text evidence="1">Belongs to the glycosyl hydrolase 32 family.</text>
</comment>
<comment type="caution">
    <text evidence="6">The sequence shown here is derived from an EMBL/GenBank/DDBJ whole genome shotgun (WGS) entry which is preliminary data.</text>
</comment>
<dbReference type="Gene3D" id="2.115.10.20">
    <property type="entry name" value="Glycosyl hydrolase domain, family 43"/>
    <property type="match status" value="1"/>
</dbReference>
<accession>A0A4Q5J2T9</accession>
<organism evidence="6 7">
    <name type="scientific">Nocardioides iriomotensis</name>
    <dbReference type="NCBI Taxonomy" id="715784"/>
    <lineage>
        <taxon>Bacteria</taxon>
        <taxon>Bacillati</taxon>
        <taxon>Actinomycetota</taxon>
        <taxon>Actinomycetes</taxon>
        <taxon>Propionibacteriales</taxon>
        <taxon>Nocardioidaceae</taxon>
        <taxon>Nocardioides</taxon>
    </lineage>
</organism>
<keyword evidence="3 6" id="KW-0378">Hydrolase</keyword>
<dbReference type="InterPro" id="IPR013148">
    <property type="entry name" value="Glyco_hydro_32_N"/>
</dbReference>
<keyword evidence="7" id="KW-1185">Reference proteome</keyword>